<evidence type="ECO:0000313" key="4">
    <source>
        <dbReference type="Proteomes" id="UP000217736"/>
    </source>
</evidence>
<feature type="transmembrane region" description="Helical" evidence="2">
    <location>
        <begin position="230"/>
        <end position="263"/>
    </location>
</feature>
<feature type="compositionally biased region" description="Pro residues" evidence="1">
    <location>
        <begin position="22"/>
        <end position="44"/>
    </location>
</feature>
<keyword evidence="2" id="KW-0472">Membrane</keyword>
<dbReference type="KEGG" id="mshg:MSG_01992"/>
<feature type="compositionally biased region" description="Low complexity" evidence="1">
    <location>
        <begin position="9"/>
        <end position="21"/>
    </location>
</feature>
<proteinExistence type="predicted"/>
<sequence>MSQPPEHPGNPADPQGGNQNPPGYPPPPSNEPPPGYEPPPPGYEPPGRHSAPPPGYGPPAGNPPPSYPPPSYPPPSYGAPPPPPGYSPAPPPGGYSQPGYQTQPPGSKFDVGEAARWSWAKFTQNSTALVVPVIGYLVAVGVIVGVIIGLASSLSSTSTTTVVDSYGISSEQTDVSIGAGGVTAIVIGYIVVFAILIYLHAAIVSGTLDIADGKPVTIATFFRPRNLVGVILTALLIAVATALLSVICIIPGIIFGFLAQFAIHFVVDRSQSPFDALKSSIATTRSDVGGSLLSWLVQYAAILVGELVCLVGLFVGFPVAILLQTYTYRKLSGGEVVPIEQPGTPAGPPPGPQFA</sequence>
<organism evidence="3 4">
    <name type="scientific">Mycobacterium shigaense</name>
    <dbReference type="NCBI Taxonomy" id="722731"/>
    <lineage>
        <taxon>Bacteria</taxon>
        <taxon>Bacillati</taxon>
        <taxon>Actinomycetota</taxon>
        <taxon>Actinomycetes</taxon>
        <taxon>Mycobacteriales</taxon>
        <taxon>Mycobacteriaceae</taxon>
        <taxon>Mycobacterium</taxon>
        <taxon>Mycobacterium simiae complex</taxon>
    </lineage>
</organism>
<dbReference type="PRINTS" id="PR01217">
    <property type="entry name" value="PRICHEXTENSN"/>
</dbReference>
<evidence type="ECO:0000256" key="1">
    <source>
        <dbReference type="SAM" id="MobiDB-lite"/>
    </source>
</evidence>
<feature type="region of interest" description="Disordered" evidence="1">
    <location>
        <begin position="1"/>
        <end position="109"/>
    </location>
</feature>
<feature type="compositionally biased region" description="Low complexity" evidence="1">
    <location>
        <begin position="94"/>
        <end position="107"/>
    </location>
</feature>
<protein>
    <submittedName>
        <fullName evidence="3">Uncharacterized protein</fullName>
    </submittedName>
</protein>
<dbReference type="AlphaFoldDB" id="A0A1Z4EGP9"/>
<evidence type="ECO:0000313" key="3">
    <source>
        <dbReference type="EMBL" id="BAX92141.1"/>
    </source>
</evidence>
<feature type="transmembrane region" description="Helical" evidence="2">
    <location>
        <begin position="296"/>
        <end position="323"/>
    </location>
</feature>
<feature type="compositionally biased region" description="Pro residues" evidence="1">
    <location>
        <begin position="51"/>
        <end position="93"/>
    </location>
</feature>
<dbReference type="OrthoDB" id="4829830at2"/>
<dbReference type="RefSeq" id="WP_096439200.1">
    <property type="nucleotide sequence ID" value="NZ_AP018164.1"/>
</dbReference>
<keyword evidence="2" id="KW-1133">Transmembrane helix</keyword>
<gene>
    <name evidence="3" type="ORF">MSG_01992</name>
</gene>
<feature type="transmembrane region" description="Helical" evidence="2">
    <location>
        <begin position="129"/>
        <end position="155"/>
    </location>
</feature>
<accession>A0A1Z4EGP9</accession>
<keyword evidence="4" id="KW-1185">Reference proteome</keyword>
<dbReference type="EMBL" id="AP018164">
    <property type="protein sequence ID" value="BAX92141.1"/>
    <property type="molecule type" value="Genomic_DNA"/>
</dbReference>
<feature type="transmembrane region" description="Helical" evidence="2">
    <location>
        <begin position="175"/>
        <end position="199"/>
    </location>
</feature>
<name>A0A1Z4EGP9_9MYCO</name>
<keyword evidence="2" id="KW-0812">Transmembrane</keyword>
<evidence type="ECO:0000256" key="2">
    <source>
        <dbReference type="SAM" id="Phobius"/>
    </source>
</evidence>
<dbReference type="Proteomes" id="UP000217736">
    <property type="component" value="Chromosome"/>
</dbReference>
<reference evidence="4" key="1">
    <citation type="submission" date="2017-06" db="EMBL/GenBank/DDBJ databases">
        <title>Complete Genome Sequence of Mycobacterium shigaense.</title>
        <authorList>
            <person name="Fukano H."/>
            <person name="Yoshida M."/>
            <person name="Kazumi Y."/>
            <person name="Ogura Y."/>
            <person name="Mitarai S."/>
            <person name="Hayashi T."/>
            <person name="Hoshino Y."/>
        </authorList>
    </citation>
    <scope>NUCLEOTIDE SEQUENCE [LARGE SCALE GENOMIC DNA]</scope>
    <source>
        <strain evidence="4">UN-152</strain>
    </source>
</reference>